<dbReference type="Proteomes" id="UP000075901">
    <property type="component" value="Unassembled WGS sequence"/>
</dbReference>
<evidence type="ECO:0000256" key="1">
    <source>
        <dbReference type="SAM" id="MobiDB-lite"/>
    </source>
</evidence>
<feature type="compositionally biased region" description="Low complexity" evidence="1">
    <location>
        <begin position="12"/>
        <end position="23"/>
    </location>
</feature>
<accession>A0A182SI47</accession>
<feature type="region of interest" description="Disordered" evidence="1">
    <location>
        <begin position="1"/>
        <end position="23"/>
    </location>
</feature>
<reference evidence="2" key="2">
    <citation type="submission" date="2020-05" db="UniProtKB">
        <authorList>
            <consortium name="EnsemblMetazoa"/>
        </authorList>
    </citation>
    <scope>IDENTIFICATION</scope>
    <source>
        <strain evidence="2">maculatus3</strain>
    </source>
</reference>
<dbReference type="AlphaFoldDB" id="A0A182SI47"/>
<reference evidence="3" key="1">
    <citation type="submission" date="2013-09" db="EMBL/GenBank/DDBJ databases">
        <title>The Genome Sequence of Anopheles maculatus species B.</title>
        <authorList>
            <consortium name="The Broad Institute Genomics Platform"/>
            <person name="Neafsey D.E."/>
            <person name="Besansky N."/>
            <person name="Howell P."/>
            <person name="Walton C."/>
            <person name="Young S.K."/>
            <person name="Zeng Q."/>
            <person name="Gargeya S."/>
            <person name="Fitzgerald M."/>
            <person name="Haas B."/>
            <person name="Abouelleil A."/>
            <person name="Allen A.W."/>
            <person name="Alvarado L."/>
            <person name="Arachchi H.M."/>
            <person name="Berlin A.M."/>
            <person name="Chapman S.B."/>
            <person name="Gainer-Dewar J."/>
            <person name="Goldberg J."/>
            <person name="Griggs A."/>
            <person name="Gujja S."/>
            <person name="Hansen M."/>
            <person name="Howarth C."/>
            <person name="Imamovic A."/>
            <person name="Ireland A."/>
            <person name="Larimer J."/>
            <person name="McCowan C."/>
            <person name="Murphy C."/>
            <person name="Pearson M."/>
            <person name="Poon T.W."/>
            <person name="Priest M."/>
            <person name="Roberts A."/>
            <person name="Saif S."/>
            <person name="Shea T."/>
            <person name="Sisk P."/>
            <person name="Sykes S."/>
            <person name="Wortman J."/>
            <person name="Nusbaum C."/>
            <person name="Birren B."/>
        </authorList>
    </citation>
    <scope>NUCLEOTIDE SEQUENCE [LARGE SCALE GENOMIC DNA]</scope>
    <source>
        <strain evidence="3">maculatus3</strain>
    </source>
</reference>
<protein>
    <submittedName>
        <fullName evidence="2">Uncharacterized protein</fullName>
    </submittedName>
</protein>
<dbReference type="EnsemblMetazoa" id="AMAM007273-RA">
    <property type="protein sequence ID" value="AMAM007273-PA"/>
    <property type="gene ID" value="AMAM007273"/>
</dbReference>
<organism evidence="2 3">
    <name type="scientific">Anopheles maculatus</name>
    <dbReference type="NCBI Taxonomy" id="74869"/>
    <lineage>
        <taxon>Eukaryota</taxon>
        <taxon>Metazoa</taxon>
        <taxon>Ecdysozoa</taxon>
        <taxon>Arthropoda</taxon>
        <taxon>Hexapoda</taxon>
        <taxon>Insecta</taxon>
        <taxon>Pterygota</taxon>
        <taxon>Neoptera</taxon>
        <taxon>Endopterygota</taxon>
        <taxon>Diptera</taxon>
        <taxon>Nematocera</taxon>
        <taxon>Culicoidea</taxon>
        <taxon>Culicidae</taxon>
        <taxon>Anophelinae</taxon>
        <taxon>Anopheles</taxon>
        <taxon>Anopheles maculatus group</taxon>
    </lineage>
</organism>
<sequence>KANCPPQKKKSTTVSQTSSPTTTAGIVSSAVTNTSNTQSTVSPLVLKVTTNKDGSTSIATEQPATVDDGSTAGGKAREVCAVRQCTAHAMQSLRRKWMVKMKRKIGKQLDINLEQAAKSTAEYISICNKHYELISHLMICAMCTKPLQRNHVYHLYNPKQKGLNSLRTTIEDIVISDGDEDEEMAEEEEEEECPAPQQQPAAVEARYQTFGNLFSIGDSSVSLRRRVSNRKSPHVSIVENNVASQMGELDEISIIPTTKSLTVLNQQQQQQQSSQDDNIDMTKVLKSNPNISMRELFPGEEELGIHVNIPFSSSSVRTPEGWTKVTSTMQYDDSTRALWEELQKPYGNQSSFLRHLILLEKYFRNGDLVLSPQAKNNATTYSEAVQNRLRSYDNIPSSIPTSPPALASLTPVTANAAPDKTSSIFQQFSSATITIVPANKVRPKPGTTSTSTSSSSSALSVAGNVSDITPVSPPAPVSLLKSNNLHLANSGEQAAKNSLKRKLSHEGGRNSGGGNISFGASATSSPLNNSGSNVAKVVKLDEPKVALSSPPELISINCKPSVTITTIPPGQIGPPPSSAAVTVTTHKQLSLLNQSSQQSLLQMASPVLMAKKSPPAATATTTNTPANTNAVGNATREIIQMPEQLTEAERRESSTRPWRPTLLPISPGVSESLKSGPLYQTADGRLLPKLVQVMSGGKPYHISIEDYNRMCILRREKLLQQQHNMIQTAANKRQSQLPQPKLPQQQVTPVIPPVPALRLASTSVENTLMNNMPTTSGTSNAAKVVQFPNQLLEQNSLIPLYGGGGGGSSKTGNPAQKSSGLTVTMTPTVNNNSLANKTAMVVPPSMKPLSLPNSTTVLPMMISANTISLPSLFTSSSSTLFTGVGGGVTTQTSSSASSSSINNRPSAATTSLVFTQPSTAHLANNSNATTTINPIDQLLKGGNLVTQAQLQEFVAAATAANGGGIAASQMDNSPDKLLSKIPKSLTVIPQQKQRSMSRVSSHEDQNSA</sequence>
<evidence type="ECO:0000313" key="3">
    <source>
        <dbReference type="Proteomes" id="UP000075901"/>
    </source>
</evidence>
<keyword evidence="3" id="KW-1185">Reference proteome</keyword>
<dbReference type="VEuPathDB" id="VectorBase:AMAM007273"/>
<dbReference type="InterPro" id="IPR051372">
    <property type="entry name" value="CWC21"/>
</dbReference>
<evidence type="ECO:0000313" key="2">
    <source>
        <dbReference type="EnsemblMetazoa" id="AMAM007273-PA"/>
    </source>
</evidence>
<feature type="region of interest" description="Disordered" evidence="1">
    <location>
        <begin position="985"/>
        <end position="1008"/>
    </location>
</feature>
<dbReference type="GO" id="GO:0005634">
    <property type="term" value="C:nucleus"/>
    <property type="evidence" value="ECO:0007669"/>
    <property type="project" value="TreeGrafter"/>
</dbReference>
<proteinExistence type="predicted"/>
<name>A0A182SI47_9DIPT</name>
<dbReference type="PANTHER" id="PTHR36562">
    <property type="entry name" value="SERINE/ARGININE REPETITIVE MATRIX 2"/>
    <property type="match status" value="1"/>
</dbReference>
<feature type="compositionally biased region" description="Polar residues" evidence="1">
    <location>
        <begin position="987"/>
        <end position="999"/>
    </location>
</feature>
<dbReference type="PANTHER" id="PTHR36562:SF6">
    <property type="entry name" value="EG:133E12.4 PROTEIN"/>
    <property type="match status" value="1"/>
</dbReference>
<feature type="region of interest" description="Disordered" evidence="1">
    <location>
        <begin position="492"/>
        <end position="519"/>
    </location>
</feature>